<dbReference type="Proteomes" id="UP000308600">
    <property type="component" value="Unassembled WGS sequence"/>
</dbReference>
<gene>
    <name evidence="1" type="ORF">BDN72DRAFT_876312</name>
</gene>
<name>A0ACD3B534_9AGAR</name>
<dbReference type="EMBL" id="ML208282">
    <property type="protein sequence ID" value="TFK72749.1"/>
    <property type="molecule type" value="Genomic_DNA"/>
</dbReference>
<keyword evidence="2" id="KW-1185">Reference proteome</keyword>
<evidence type="ECO:0000313" key="2">
    <source>
        <dbReference type="Proteomes" id="UP000308600"/>
    </source>
</evidence>
<proteinExistence type="predicted"/>
<reference evidence="1 2" key="1">
    <citation type="journal article" date="2019" name="Nat. Ecol. Evol.">
        <title>Megaphylogeny resolves global patterns of mushroom evolution.</title>
        <authorList>
            <person name="Varga T."/>
            <person name="Krizsan K."/>
            <person name="Foldi C."/>
            <person name="Dima B."/>
            <person name="Sanchez-Garcia M."/>
            <person name="Sanchez-Ramirez S."/>
            <person name="Szollosi G.J."/>
            <person name="Szarkandi J.G."/>
            <person name="Papp V."/>
            <person name="Albert L."/>
            <person name="Andreopoulos W."/>
            <person name="Angelini C."/>
            <person name="Antonin V."/>
            <person name="Barry K.W."/>
            <person name="Bougher N.L."/>
            <person name="Buchanan P."/>
            <person name="Buyck B."/>
            <person name="Bense V."/>
            <person name="Catcheside P."/>
            <person name="Chovatia M."/>
            <person name="Cooper J."/>
            <person name="Damon W."/>
            <person name="Desjardin D."/>
            <person name="Finy P."/>
            <person name="Geml J."/>
            <person name="Haridas S."/>
            <person name="Hughes K."/>
            <person name="Justo A."/>
            <person name="Karasinski D."/>
            <person name="Kautmanova I."/>
            <person name="Kiss B."/>
            <person name="Kocsube S."/>
            <person name="Kotiranta H."/>
            <person name="LaButti K.M."/>
            <person name="Lechner B.E."/>
            <person name="Liimatainen K."/>
            <person name="Lipzen A."/>
            <person name="Lukacs Z."/>
            <person name="Mihaltcheva S."/>
            <person name="Morgado L.N."/>
            <person name="Niskanen T."/>
            <person name="Noordeloos M.E."/>
            <person name="Ohm R.A."/>
            <person name="Ortiz-Santana B."/>
            <person name="Ovrebo C."/>
            <person name="Racz N."/>
            <person name="Riley R."/>
            <person name="Savchenko A."/>
            <person name="Shiryaev A."/>
            <person name="Soop K."/>
            <person name="Spirin V."/>
            <person name="Szebenyi C."/>
            <person name="Tomsovsky M."/>
            <person name="Tulloss R.E."/>
            <person name="Uehling J."/>
            <person name="Grigoriev I.V."/>
            <person name="Vagvolgyi C."/>
            <person name="Papp T."/>
            <person name="Martin F.M."/>
            <person name="Miettinen O."/>
            <person name="Hibbett D.S."/>
            <person name="Nagy L.G."/>
        </authorList>
    </citation>
    <scope>NUCLEOTIDE SEQUENCE [LARGE SCALE GENOMIC DNA]</scope>
    <source>
        <strain evidence="1 2">NL-1719</strain>
    </source>
</reference>
<accession>A0ACD3B534</accession>
<protein>
    <submittedName>
        <fullName evidence="1">Uncharacterized protein</fullName>
    </submittedName>
</protein>
<organism evidence="1 2">
    <name type="scientific">Pluteus cervinus</name>
    <dbReference type="NCBI Taxonomy" id="181527"/>
    <lineage>
        <taxon>Eukaryota</taxon>
        <taxon>Fungi</taxon>
        <taxon>Dikarya</taxon>
        <taxon>Basidiomycota</taxon>
        <taxon>Agaricomycotina</taxon>
        <taxon>Agaricomycetes</taxon>
        <taxon>Agaricomycetidae</taxon>
        <taxon>Agaricales</taxon>
        <taxon>Pluteineae</taxon>
        <taxon>Pluteaceae</taxon>
        <taxon>Pluteus</taxon>
    </lineage>
</organism>
<evidence type="ECO:0000313" key="1">
    <source>
        <dbReference type="EMBL" id="TFK72749.1"/>
    </source>
</evidence>
<sequence>MRPPNNSSPLGESAEPLYSDIDYFTQLPPELLTEIAKYSHINGIRQVEQPVLSLTEHYLKPVLSLAAVSRKLRSIATREPCLWGHIRINTRTTDEEVIIACLERSMNHPLSILWIGEGDLRESLVEMIVKHSHRWISFDLVSAISTYLNSFMRGPFWNVKAPILKRFYVACTAEDAGEESFGENCFDFPSIQHIKLYRYPFPEIHTMKILTRLEFEAPKGGEFSFESLALVAENLTRLEYLNLQNALDFDGNPQLTGRPDRITWPSLLELAIWGEKTAEGFIWRYLQLFQAPKLRKFVAISPDSKDFKTLNTTAARIAANIPLVKEVTLICHHIDATTGRKLFVFFPKTTHLSLCDYPCEGRKPFFNTFFYPNGLSNTKIWPDLGSITLGYIQDEKLLRSIVDCLQHRKKNGFPVAKIFIPGGQALTARELRPVHVDLCVVDIPSFTDYGFKPQ</sequence>